<proteinExistence type="predicted"/>
<gene>
    <name evidence="1" type="ORF">NIOZUU157_00081</name>
</gene>
<sequence>MGDWTSWELSSGMFPGFLIGIRSYEDGDFRTDHVLYLGIFDICLTLYYEE</sequence>
<reference evidence="1" key="1">
    <citation type="submission" date="2020-08" db="EMBL/GenBank/DDBJ databases">
        <title>Bridging the membrane lipid divide: bacteria of the FCB group superphylum have the potential to synthesize archaeal ether lipids.</title>
        <authorList>
            <person name="Villanueva L."/>
            <person name="von Meijenfeldt F.A.B."/>
            <person name="Westbye A.B."/>
            <person name="Yadav S."/>
            <person name="Hopmans E.C."/>
            <person name="Dutilh B.E."/>
            <person name="Sinninghe Damste J.S."/>
        </authorList>
    </citation>
    <scope>NUCLEOTIDE SEQUENCE</scope>
    <source>
        <strain evidence="1">NIOZ-UU157</strain>
    </source>
</reference>
<dbReference type="EMBL" id="MW030542">
    <property type="protein sequence ID" value="QPI16199.1"/>
    <property type="molecule type" value="Genomic_DNA"/>
</dbReference>
<evidence type="ECO:0000313" key="1">
    <source>
        <dbReference type="EMBL" id="QPI16199.1"/>
    </source>
</evidence>
<name>A0A7S9XDQ1_9VIRU</name>
<accession>A0A7S9XDQ1</accession>
<protein>
    <submittedName>
        <fullName evidence="1">Uncharacterized protein</fullName>
    </submittedName>
</protein>
<organism evidence="1">
    <name type="scientific">Virus NIOZ-UU157</name>
    <dbReference type="NCBI Taxonomy" id="2763269"/>
    <lineage>
        <taxon>Viruses</taxon>
    </lineage>
</organism>